<evidence type="ECO:0000256" key="1">
    <source>
        <dbReference type="SAM" id="SignalP"/>
    </source>
</evidence>
<name>A0AAV5HYI6_9ROSI</name>
<keyword evidence="1" id="KW-0732">Signal</keyword>
<comment type="caution">
    <text evidence="2">The sequence shown here is derived from an EMBL/GenBank/DDBJ whole genome shotgun (WGS) entry which is preliminary data.</text>
</comment>
<sequence length="80" mass="9182">MAAKEGFILLAIFALLVMTCTNSCESLSWCSRKCMLVCLKEEGANIDACVLACTSYCKHVAEYREEKRKDVWDWTNSRRH</sequence>
<keyword evidence="3" id="KW-1185">Reference proteome</keyword>
<protein>
    <submittedName>
        <fullName evidence="2">Uncharacterized protein</fullName>
    </submittedName>
</protein>
<proteinExistence type="predicted"/>
<feature type="signal peptide" evidence="1">
    <location>
        <begin position="1"/>
        <end position="26"/>
    </location>
</feature>
<dbReference type="Proteomes" id="UP001054252">
    <property type="component" value="Unassembled WGS sequence"/>
</dbReference>
<organism evidence="2 3">
    <name type="scientific">Rubroshorea leprosula</name>
    <dbReference type="NCBI Taxonomy" id="152421"/>
    <lineage>
        <taxon>Eukaryota</taxon>
        <taxon>Viridiplantae</taxon>
        <taxon>Streptophyta</taxon>
        <taxon>Embryophyta</taxon>
        <taxon>Tracheophyta</taxon>
        <taxon>Spermatophyta</taxon>
        <taxon>Magnoliopsida</taxon>
        <taxon>eudicotyledons</taxon>
        <taxon>Gunneridae</taxon>
        <taxon>Pentapetalae</taxon>
        <taxon>rosids</taxon>
        <taxon>malvids</taxon>
        <taxon>Malvales</taxon>
        <taxon>Dipterocarpaceae</taxon>
        <taxon>Rubroshorea</taxon>
    </lineage>
</organism>
<evidence type="ECO:0000313" key="3">
    <source>
        <dbReference type="Proteomes" id="UP001054252"/>
    </source>
</evidence>
<reference evidence="2 3" key="1">
    <citation type="journal article" date="2021" name="Commun. Biol.">
        <title>The genome of Shorea leprosula (Dipterocarpaceae) highlights the ecological relevance of drought in aseasonal tropical rainforests.</title>
        <authorList>
            <person name="Ng K.K.S."/>
            <person name="Kobayashi M.J."/>
            <person name="Fawcett J.A."/>
            <person name="Hatakeyama M."/>
            <person name="Paape T."/>
            <person name="Ng C.H."/>
            <person name="Ang C.C."/>
            <person name="Tnah L.H."/>
            <person name="Lee C.T."/>
            <person name="Nishiyama T."/>
            <person name="Sese J."/>
            <person name="O'Brien M.J."/>
            <person name="Copetti D."/>
            <person name="Mohd Noor M.I."/>
            <person name="Ong R.C."/>
            <person name="Putra M."/>
            <person name="Sireger I.Z."/>
            <person name="Indrioko S."/>
            <person name="Kosugi Y."/>
            <person name="Izuno A."/>
            <person name="Isagi Y."/>
            <person name="Lee S.L."/>
            <person name="Shimizu K.K."/>
        </authorList>
    </citation>
    <scope>NUCLEOTIDE SEQUENCE [LARGE SCALE GENOMIC DNA]</scope>
    <source>
        <strain evidence="2">214</strain>
    </source>
</reference>
<dbReference type="EMBL" id="BPVZ01000005">
    <property type="protein sequence ID" value="GKU91692.1"/>
    <property type="molecule type" value="Genomic_DNA"/>
</dbReference>
<gene>
    <name evidence="2" type="ORF">SLEP1_g5525</name>
</gene>
<feature type="chain" id="PRO_5043607643" evidence="1">
    <location>
        <begin position="27"/>
        <end position="80"/>
    </location>
</feature>
<accession>A0AAV5HYI6</accession>
<evidence type="ECO:0000313" key="2">
    <source>
        <dbReference type="EMBL" id="GKU91692.1"/>
    </source>
</evidence>
<dbReference type="AlphaFoldDB" id="A0AAV5HYI6"/>